<evidence type="ECO:0000313" key="3">
    <source>
        <dbReference type="EMBL" id="SAL13855.1"/>
    </source>
</evidence>
<feature type="compositionally biased region" description="Polar residues" evidence="1">
    <location>
        <begin position="1"/>
        <end position="28"/>
    </location>
</feature>
<keyword evidence="2" id="KW-0472">Membrane</keyword>
<dbReference type="EMBL" id="FCNW02000001">
    <property type="protein sequence ID" value="SAL13855.1"/>
    <property type="molecule type" value="Genomic_DNA"/>
</dbReference>
<dbReference type="Gene3D" id="3.40.30.10">
    <property type="entry name" value="Glutaredoxin"/>
    <property type="match status" value="1"/>
</dbReference>
<dbReference type="InterPro" id="IPR036249">
    <property type="entry name" value="Thioredoxin-like_sf"/>
</dbReference>
<keyword evidence="2" id="KW-1133">Transmembrane helix</keyword>
<evidence type="ECO:0000256" key="2">
    <source>
        <dbReference type="SAM" id="Phobius"/>
    </source>
</evidence>
<gene>
    <name evidence="3" type="ORF">AWB65_00478</name>
</gene>
<organism evidence="3 4">
    <name type="scientific">Caballeronia humi</name>
    <dbReference type="NCBI Taxonomy" id="326474"/>
    <lineage>
        <taxon>Bacteria</taxon>
        <taxon>Pseudomonadati</taxon>
        <taxon>Pseudomonadota</taxon>
        <taxon>Betaproteobacteria</taxon>
        <taxon>Burkholderiales</taxon>
        <taxon>Burkholderiaceae</taxon>
        <taxon>Caballeronia</taxon>
    </lineage>
</organism>
<comment type="caution">
    <text evidence="3">The sequence shown here is derived from an EMBL/GenBank/DDBJ whole genome shotgun (WGS) entry which is preliminary data.</text>
</comment>
<proteinExistence type="predicted"/>
<dbReference type="STRING" id="326474.AWB65_00478"/>
<dbReference type="AlphaFoldDB" id="A0A158F2B9"/>
<accession>A0A158F2B9</accession>
<evidence type="ECO:0000313" key="4">
    <source>
        <dbReference type="Proteomes" id="UP000054977"/>
    </source>
</evidence>
<reference evidence="3" key="1">
    <citation type="submission" date="2016-01" db="EMBL/GenBank/DDBJ databases">
        <authorList>
            <person name="Peeters C."/>
        </authorList>
    </citation>
    <scope>NUCLEOTIDE SEQUENCE [LARGE SCALE GENOMIC DNA]</scope>
    <source>
        <strain evidence="3">LMG 22934</strain>
    </source>
</reference>
<feature type="region of interest" description="Disordered" evidence="1">
    <location>
        <begin position="1"/>
        <end position="49"/>
    </location>
</feature>
<keyword evidence="2" id="KW-0812">Transmembrane</keyword>
<sequence>MNPSHASSTSEDRAAQSNRGHVLSMQTPRPSPSAISKARAQHQQTTPKGSWNKGRWMLLFLALVCAAPVIASYLMYYVFKPAGGTSSYGVLVEPQRPIPGELMVTDEKGQPMPLTAMRGKWLMVIVNGSDCNEACATRLYFMRQVRALQGPERERVVNVWLRTDDKPVSDVIKTAYPQPDTRMLVANQGAVSKWLPTSDDTQLTDHIFLVDPNGNLMMRFPKNPEPSKIKADLAKLLKWSRIG</sequence>
<name>A0A158F2B9_9BURK</name>
<dbReference type="Proteomes" id="UP000054977">
    <property type="component" value="Unassembled WGS sequence"/>
</dbReference>
<dbReference type="SUPFAM" id="SSF52833">
    <property type="entry name" value="Thioredoxin-like"/>
    <property type="match status" value="1"/>
</dbReference>
<evidence type="ECO:0000256" key="1">
    <source>
        <dbReference type="SAM" id="MobiDB-lite"/>
    </source>
</evidence>
<protein>
    <submittedName>
        <fullName evidence="3">Cytochrome C oxidase subunit I</fullName>
    </submittedName>
</protein>
<feature type="transmembrane region" description="Helical" evidence="2">
    <location>
        <begin position="56"/>
        <end position="79"/>
    </location>
</feature>
<keyword evidence="4" id="KW-1185">Reference proteome</keyword>